<dbReference type="Proteomes" id="UP000886998">
    <property type="component" value="Unassembled WGS sequence"/>
</dbReference>
<evidence type="ECO:0000313" key="1">
    <source>
        <dbReference type="EMBL" id="GFY76329.1"/>
    </source>
</evidence>
<protein>
    <submittedName>
        <fullName evidence="1">Uncharacterized protein</fullName>
    </submittedName>
</protein>
<dbReference type="OrthoDB" id="10321381at2759"/>
<keyword evidence="2" id="KW-1185">Reference proteome</keyword>
<reference evidence="1" key="1">
    <citation type="submission" date="2020-08" db="EMBL/GenBank/DDBJ databases">
        <title>Multicomponent nature underlies the extraordinary mechanical properties of spider dragline silk.</title>
        <authorList>
            <person name="Kono N."/>
            <person name="Nakamura H."/>
            <person name="Mori M."/>
            <person name="Yoshida Y."/>
            <person name="Ohtoshi R."/>
            <person name="Malay A.D."/>
            <person name="Moran D.A.P."/>
            <person name="Tomita M."/>
            <person name="Numata K."/>
            <person name="Arakawa K."/>
        </authorList>
    </citation>
    <scope>NUCLEOTIDE SEQUENCE</scope>
</reference>
<comment type="caution">
    <text evidence="1">The sequence shown here is derived from an EMBL/GenBank/DDBJ whole genome shotgun (WGS) entry which is preliminary data.</text>
</comment>
<organism evidence="1 2">
    <name type="scientific">Trichonephila inaurata madagascariensis</name>
    <dbReference type="NCBI Taxonomy" id="2747483"/>
    <lineage>
        <taxon>Eukaryota</taxon>
        <taxon>Metazoa</taxon>
        <taxon>Ecdysozoa</taxon>
        <taxon>Arthropoda</taxon>
        <taxon>Chelicerata</taxon>
        <taxon>Arachnida</taxon>
        <taxon>Araneae</taxon>
        <taxon>Araneomorphae</taxon>
        <taxon>Entelegynae</taxon>
        <taxon>Araneoidea</taxon>
        <taxon>Nephilidae</taxon>
        <taxon>Trichonephila</taxon>
        <taxon>Trichonephila inaurata</taxon>
    </lineage>
</organism>
<name>A0A8X6YRB1_9ARAC</name>
<dbReference type="AlphaFoldDB" id="A0A8X6YRB1"/>
<accession>A0A8X6YRB1</accession>
<dbReference type="EMBL" id="BMAV01021839">
    <property type="protein sequence ID" value="GFY76329.1"/>
    <property type="molecule type" value="Genomic_DNA"/>
</dbReference>
<gene>
    <name evidence="1" type="ORF">TNIN_89551</name>
</gene>
<sequence>MTLPHFFLLSIRKYPSRRSNGTLFVGGAFRVLLLAVPDHLWPSKKKSFLGKREKSLDLCTFSGKSWPMRKRKPRTLFKQPTVSQRVDSVKLI</sequence>
<evidence type="ECO:0000313" key="2">
    <source>
        <dbReference type="Proteomes" id="UP000886998"/>
    </source>
</evidence>
<proteinExistence type="predicted"/>